<reference evidence="2" key="1">
    <citation type="submission" date="2021-10" db="EMBL/GenBank/DDBJ databases">
        <title>De novo Genome Assembly of Clathrus columnatus (Basidiomycota, Fungi) Using Illumina and Nanopore Sequence Data.</title>
        <authorList>
            <person name="Ogiso-Tanaka E."/>
            <person name="Itagaki H."/>
            <person name="Hosoya T."/>
            <person name="Hosaka K."/>
        </authorList>
    </citation>
    <scope>NUCLEOTIDE SEQUENCE</scope>
    <source>
        <strain evidence="2">MO-923</strain>
    </source>
</reference>
<proteinExistence type="predicted"/>
<dbReference type="InterPro" id="IPR029069">
    <property type="entry name" value="HotDog_dom_sf"/>
</dbReference>
<dbReference type="GO" id="GO:0005782">
    <property type="term" value="C:peroxisomal matrix"/>
    <property type="evidence" value="ECO:0007669"/>
    <property type="project" value="UniProtKB-SubCell"/>
</dbReference>
<dbReference type="Proteomes" id="UP001050691">
    <property type="component" value="Unassembled WGS sequence"/>
</dbReference>
<dbReference type="PANTHER" id="PTHR11066">
    <property type="entry name" value="ACYL-COA THIOESTERASE"/>
    <property type="match status" value="1"/>
</dbReference>
<evidence type="ECO:0000313" key="3">
    <source>
        <dbReference type="Proteomes" id="UP001050691"/>
    </source>
</evidence>
<comment type="caution">
    <text evidence="2">The sequence shown here is derived from an EMBL/GenBank/DDBJ whole genome shotgun (WGS) entry which is preliminary data.</text>
</comment>
<dbReference type="InterPro" id="IPR003703">
    <property type="entry name" value="Acyl_CoA_thio"/>
</dbReference>
<dbReference type="GO" id="GO:0047617">
    <property type="term" value="F:fatty acyl-CoA hydrolase activity"/>
    <property type="evidence" value="ECO:0007669"/>
    <property type="project" value="InterPro"/>
</dbReference>
<dbReference type="SUPFAM" id="SSF54637">
    <property type="entry name" value="Thioesterase/thiol ester dehydrase-isomerase"/>
    <property type="match status" value="1"/>
</dbReference>
<dbReference type="InterPro" id="IPR049450">
    <property type="entry name" value="ACOT8-like_C"/>
</dbReference>
<dbReference type="EMBL" id="BPWL01000011">
    <property type="protein sequence ID" value="GJJ15546.1"/>
    <property type="molecule type" value="Genomic_DNA"/>
</dbReference>
<dbReference type="GO" id="GO:0009062">
    <property type="term" value="P:fatty acid catabolic process"/>
    <property type="evidence" value="ECO:0007669"/>
    <property type="project" value="TreeGrafter"/>
</dbReference>
<sequence>MGTSLDHSIFYYSDDFDCSDWILYVMTSPVSNNGRGVATGHLYTRAGALIAVTTQEGLVRIDPARFEEAQQEQEKFLKARL</sequence>
<dbReference type="Pfam" id="PF20789">
    <property type="entry name" value="4HBT_3C"/>
    <property type="match status" value="1"/>
</dbReference>
<dbReference type="Gene3D" id="3.10.129.10">
    <property type="entry name" value="Hotdog Thioesterase"/>
    <property type="match status" value="1"/>
</dbReference>
<dbReference type="PANTHER" id="PTHR11066:SF34">
    <property type="entry name" value="ACYL-COENZYME A THIOESTERASE 8"/>
    <property type="match status" value="1"/>
</dbReference>
<dbReference type="GO" id="GO:0006637">
    <property type="term" value="P:acyl-CoA metabolic process"/>
    <property type="evidence" value="ECO:0007669"/>
    <property type="project" value="InterPro"/>
</dbReference>
<accession>A0AAV5AT76</accession>
<dbReference type="CDD" id="cd03444">
    <property type="entry name" value="Thioesterase_II_repeat1"/>
    <property type="match status" value="1"/>
</dbReference>
<name>A0AAV5AT76_9AGAM</name>
<keyword evidence="3" id="KW-1185">Reference proteome</keyword>
<evidence type="ECO:0000259" key="1">
    <source>
        <dbReference type="Pfam" id="PF20789"/>
    </source>
</evidence>
<feature type="domain" description="Acyl-CoA thioesterase-like C-terminal" evidence="1">
    <location>
        <begin position="3"/>
        <end position="59"/>
    </location>
</feature>
<gene>
    <name evidence="2" type="ORF">Clacol_009824</name>
</gene>
<dbReference type="AlphaFoldDB" id="A0AAV5AT76"/>
<protein>
    <recommendedName>
        <fullName evidence="1">Acyl-CoA thioesterase-like C-terminal domain-containing protein</fullName>
    </recommendedName>
</protein>
<evidence type="ECO:0000313" key="2">
    <source>
        <dbReference type="EMBL" id="GJJ15546.1"/>
    </source>
</evidence>
<organism evidence="2 3">
    <name type="scientific">Clathrus columnatus</name>
    <dbReference type="NCBI Taxonomy" id="1419009"/>
    <lineage>
        <taxon>Eukaryota</taxon>
        <taxon>Fungi</taxon>
        <taxon>Dikarya</taxon>
        <taxon>Basidiomycota</taxon>
        <taxon>Agaricomycotina</taxon>
        <taxon>Agaricomycetes</taxon>
        <taxon>Phallomycetidae</taxon>
        <taxon>Phallales</taxon>
        <taxon>Clathraceae</taxon>
        <taxon>Clathrus</taxon>
    </lineage>
</organism>